<accession>A0A948RYS0</accession>
<name>A0A948RYS0_UNCEI</name>
<evidence type="ECO:0000313" key="4">
    <source>
        <dbReference type="EMBL" id="MBU2693315.1"/>
    </source>
</evidence>
<dbReference type="GO" id="GO:0008080">
    <property type="term" value="F:N-acetyltransferase activity"/>
    <property type="evidence" value="ECO:0007669"/>
    <property type="project" value="InterPro"/>
</dbReference>
<proteinExistence type="predicted"/>
<feature type="domain" description="N-acetyltransferase" evidence="3">
    <location>
        <begin position="8"/>
        <end position="144"/>
    </location>
</feature>
<dbReference type="Pfam" id="PF00583">
    <property type="entry name" value="Acetyltransf_1"/>
    <property type="match status" value="1"/>
</dbReference>
<evidence type="ECO:0000256" key="2">
    <source>
        <dbReference type="ARBA" id="ARBA00023315"/>
    </source>
</evidence>
<evidence type="ECO:0000259" key="3">
    <source>
        <dbReference type="PROSITE" id="PS51186"/>
    </source>
</evidence>
<evidence type="ECO:0000256" key="1">
    <source>
        <dbReference type="ARBA" id="ARBA00022679"/>
    </source>
</evidence>
<keyword evidence="2" id="KW-0012">Acyltransferase</keyword>
<dbReference type="EMBL" id="JAHJDP010000118">
    <property type="protein sequence ID" value="MBU2693315.1"/>
    <property type="molecule type" value="Genomic_DNA"/>
</dbReference>
<dbReference type="InterPro" id="IPR016181">
    <property type="entry name" value="Acyl_CoA_acyltransferase"/>
</dbReference>
<evidence type="ECO:0000313" key="5">
    <source>
        <dbReference type="Proteomes" id="UP000777784"/>
    </source>
</evidence>
<dbReference type="InterPro" id="IPR000182">
    <property type="entry name" value="GNAT_dom"/>
</dbReference>
<dbReference type="GO" id="GO:0005737">
    <property type="term" value="C:cytoplasm"/>
    <property type="evidence" value="ECO:0007669"/>
    <property type="project" value="TreeGrafter"/>
</dbReference>
<organism evidence="4 5">
    <name type="scientific">Eiseniibacteriota bacterium</name>
    <dbReference type="NCBI Taxonomy" id="2212470"/>
    <lineage>
        <taxon>Bacteria</taxon>
        <taxon>Candidatus Eiseniibacteriota</taxon>
    </lineage>
</organism>
<dbReference type="InterPro" id="IPR045039">
    <property type="entry name" value="NSI-like"/>
</dbReference>
<dbReference type="Proteomes" id="UP000777784">
    <property type="component" value="Unassembled WGS sequence"/>
</dbReference>
<protein>
    <submittedName>
        <fullName evidence="4">GNAT family N-acetyltransferase</fullName>
    </submittedName>
</protein>
<dbReference type="PROSITE" id="PS51186">
    <property type="entry name" value="GNAT"/>
    <property type="match status" value="1"/>
</dbReference>
<dbReference type="CDD" id="cd04301">
    <property type="entry name" value="NAT_SF"/>
    <property type="match status" value="1"/>
</dbReference>
<sequence length="144" mass="16249">MQGKDEKIRYTDSTMGIRGEDLVGFFQGWPHPPTSETHLLLLNQSDEAVLAIEEKTGRVVGFITAVTDGVLSAYIPLLEVLPAYRRRGIGGELVRRMIDKLAGLYMIDLICDREMQAFYEPQGMKPAEGMMIRHYECQSGRVNK</sequence>
<reference evidence="4" key="1">
    <citation type="submission" date="2021-05" db="EMBL/GenBank/DDBJ databases">
        <title>Energy efficiency and biological interactions define the core microbiome of deep oligotrophic groundwater.</title>
        <authorList>
            <person name="Mehrshad M."/>
            <person name="Lopez-Fernandez M."/>
            <person name="Bell E."/>
            <person name="Bernier-Latmani R."/>
            <person name="Bertilsson S."/>
            <person name="Dopson M."/>
        </authorList>
    </citation>
    <scope>NUCLEOTIDE SEQUENCE</scope>
    <source>
        <strain evidence="4">Modern_marine.mb.64</strain>
    </source>
</reference>
<dbReference type="AlphaFoldDB" id="A0A948RYS0"/>
<dbReference type="SUPFAM" id="SSF55729">
    <property type="entry name" value="Acyl-CoA N-acyltransferases (Nat)"/>
    <property type="match status" value="1"/>
</dbReference>
<gene>
    <name evidence="4" type="ORF">KJ970_20545</name>
</gene>
<dbReference type="PANTHER" id="PTHR43626:SF4">
    <property type="entry name" value="GCN5-RELATED N-ACETYLTRANSFERASE 2, CHLOROPLASTIC"/>
    <property type="match status" value="1"/>
</dbReference>
<dbReference type="Gene3D" id="3.40.630.30">
    <property type="match status" value="1"/>
</dbReference>
<comment type="caution">
    <text evidence="4">The sequence shown here is derived from an EMBL/GenBank/DDBJ whole genome shotgun (WGS) entry which is preliminary data.</text>
</comment>
<dbReference type="PANTHER" id="PTHR43626">
    <property type="entry name" value="ACYL-COA N-ACYLTRANSFERASE"/>
    <property type="match status" value="1"/>
</dbReference>
<keyword evidence="1" id="KW-0808">Transferase</keyword>